<evidence type="ECO:0000256" key="11">
    <source>
        <dbReference type="SAM" id="SignalP"/>
    </source>
</evidence>
<evidence type="ECO:0000256" key="9">
    <source>
        <dbReference type="RuleBase" id="RU361153"/>
    </source>
</evidence>
<keyword evidence="5" id="KW-0964">Secreted</keyword>
<evidence type="ECO:0000256" key="5">
    <source>
        <dbReference type="ARBA" id="ARBA00022525"/>
    </source>
</evidence>
<name>A0A4Y7TQ82_COPMI</name>
<proteinExistence type="inferred from homology"/>
<organism evidence="13 14">
    <name type="scientific">Coprinellus micaceus</name>
    <name type="common">Glistening ink-cap mushroom</name>
    <name type="synonym">Coprinus micaceus</name>
    <dbReference type="NCBI Taxonomy" id="71717"/>
    <lineage>
        <taxon>Eukaryota</taxon>
        <taxon>Fungi</taxon>
        <taxon>Dikarya</taxon>
        <taxon>Basidiomycota</taxon>
        <taxon>Agaricomycotina</taxon>
        <taxon>Agaricomycetes</taxon>
        <taxon>Agaricomycetidae</taxon>
        <taxon>Agaricales</taxon>
        <taxon>Agaricineae</taxon>
        <taxon>Psathyrellaceae</taxon>
        <taxon>Coprinellus</taxon>
    </lineage>
</organism>
<dbReference type="InterPro" id="IPR017853">
    <property type="entry name" value="GH"/>
</dbReference>
<dbReference type="Pfam" id="PF00150">
    <property type="entry name" value="Cellulase"/>
    <property type="match status" value="1"/>
</dbReference>
<dbReference type="InterPro" id="IPR045053">
    <property type="entry name" value="MAN-like"/>
</dbReference>
<dbReference type="AlphaFoldDB" id="A0A4Y7TQ82"/>
<dbReference type="EMBL" id="QPFP01000006">
    <property type="protein sequence ID" value="TEB36333.1"/>
    <property type="molecule type" value="Genomic_DNA"/>
</dbReference>
<sequence length="567" mass="61711">MYVSALWPAVLGALAAASYAKPTKSRSVSLSRRAPAGPEYVSTEDGRFVVNGSALNFVGTNVYWLAALDKEEDVDKTLADIAAAGIKVVRTWGFNDVVDIPETGTWFQQIKDGKVVAVNEGPNGLQKLDKVIELAEKHGIYVLVSLTNNWNPQSADDGSSLLTSRENDGTTSSNNNRSRNELSNDYGGMDVYVREFGLKDHDEFYKNPSLVDAFKNYTSQVVKRYVNKPSLFGWELANDPRCNSTLPAGGCTPKDVTKWHADIADHIRTIDTNHLISSGNGGYFCLDCPKLFPLAPAPPPPAASPAPGSRRRSQPLTKRKLLRDRVETMKKRRSATPQPISGGRRIRGRWAPTSTRRQEDLQAVGPAYDGSYGIDSQDIANIPNMDFGSFQYFPDQNKYGPDDPNLTPFENVVNTGNEWIRQQGEVSSTYGKPITLNAFGLVTQDNLPHFSPFNTAPFGSDAPPAQAPIGVSNDQRNDAYKSWIDTGLTSGLTSMFQYQWGQPELSVSPGTPVGISTDSTGVVTTGGTTGVSPNDGYSINDQGRQSVIDVIQQGNQAFGSDALLSRR</sequence>
<keyword evidence="14" id="KW-1185">Reference proteome</keyword>
<comment type="catalytic activity">
    <reaction evidence="1">
        <text>Random hydrolysis of (1-&gt;4)-beta-D-mannosidic linkages in mannans, galactomannans and glucomannans.</text>
        <dbReference type="EC" id="3.2.1.78"/>
    </reaction>
</comment>
<dbReference type="InterPro" id="IPR001547">
    <property type="entry name" value="Glyco_hydro_5"/>
</dbReference>
<comment type="caution">
    <text evidence="13">The sequence shown here is derived from an EMBL/GenBank/DDBJ whole genome shotgun (WGS) entry which is preliminary data.</text>
</comment>
<dbReference type="PANTHER" id="PTHR31451:SF39">
    <property type="entry name" value="MANNAN ENDO-1,4-BETA-MANNOSIDASE 1"/>
    <property type="match status" value="1"/>
</dbReference>
<evidence type="ECO:0000256" key="4">
    <source>
        <dbReference type="ARBA" id="ARBA00012706"/>
    </source>
</evidence>
<feature type="region of interest" description="Disordered" evidence="10">
    <location>
        <begin position="297"/>
        <end position="347"/>
    </location>
</feature>
<feature type="compositionally biased region" description="Low complexity" evidence="10">
    <location>
        <begin position="172"/>
        <end position="184"/>
    </location>
</feature>
<evidence type="ECO:0000256" key="8">
    <source>
        <dbReference type="ARBA" id="ARBA00023295"/>
    </source>
</evidence>
<dbReference type="GO" id="GO:0016985">
    <property type="term" value="F:mannan endo-1,4-beta-mannosidase activity"/>
    <property type="evidence" value="ECO:0007669"/>
    <property type="project" value="UniProtKB-EC"/>
</dbReference>
<dbReference type="PANTHER" id="PTHR31451">
    <property type="match status" value="1"/>
</dbReference>
<protein>
    <recommendedName>
        <fullName evidence="4">mannan endo-1,4-beta-mannosidase</fullName>
        <ecNumber evidence="4">3.2.1.78</ecNumber>
    </recommendedName>
</protein>
<dbReference type="OrthoDB" id="406631at2759"/>
<comment type="subcellular location">
    <subcellularLocation>
        <location evidence="2">Secreted</location>
    </subcellularLocation>
</comment>
<dbReference type="Gene3D" id="3.20.20.80">
    <property type="entry name" value="Glycosidases"/>
    <property type="match status" value="1"/>
</dbReference>
<reference evidence="13 14" key="1">
    <citation type="journal article" date="2019" name="Nat. Ecol. Evol.">
        <title>Megaphylogeny resolves global patterns of mushroom evolution.</title>
        <authorList>
            <person name="Varga T."/>
            <person name="Krizsan K."/>
            <person name="Foldi C."/>
            <person name="Dima B."/>
            <person name="Sanchez-Garcia M."/>
            <person name="Sanchez-Ramirez S."/>
            <person name="Szollosi G.J."/>
            <person name="Szarkandi J.G."/>
            <person name="Papp V."/>
            <person name="Albert L."/>
            <person name="Andreopoulos W."/>
            <person name="Angelini C."/>
            <person name="Antonin V."/>
            <person name="Barry K.W."/>
            <person name="Bougher N.L."/>
            <person name="Buchanan P."/>
            <person name="Buyck B."/>
            <person name="Bense V."/>
            <person name="Catcheside P."/>
            <person name="Chovatia M."/>
            <person name="Cooper J."/>
            <person name="Damon W."/>
            <person name="Desjardin D."/>
            <person name="Finy P."/>
            <person name="Geml J."/>
            <person name="Haridas S."/>
            <person name="Hughes K."/>
            <person name="Justo A."/>
            <person name="Karasinski D."/>
            <person name="Kautmanova I."/>
            <person name="Kiss B."/>
            <person name="Kocsube S."/>
            <person name="Kotiranta H."/>
            <person name="LaButti K.M."/>
            <person name="Lechner B.E."/>
            <person name="Liimatainen K."/>
            <person name="Lipzen A."/>
            <person name="Lukacs Z."/>
            <person name="Mihaltcheva S."/>
            <person name="Morgado L.N."/>
            <person name="Niskanen T."/>
            <person name="Noordeloos M.E."/>
            <person name="Ohm R.A."/>
            <person name="Ortiz-Santana B."/>
            <person name="Ovrebo C."/>
            <person name="Racz N."/>
            <person name="Riley R."/>
            <person name="Savchenko A."/>
            <person name="Shiryaev A."/>
            <person name="Soop K."/>
            <person name="Spirin V."/>
            <person name="Szebenyi C."/>
            <person name="Tomsovsky M."/>
            <person name="Tulloss R.E."/>
            <person name="Uehling J."/>
            <person name="Grigoriev I.V."/>
            <person name="Vagvolgyi C."/>
            <person name="Papp T."/>
            <person name="Martin F.M."/>
            <person name="Miettinen O."/>
            <person name="Hibbett D.S."/>
            <person name="Nagy L.G."/>
        </authorList>
    </citation>
    <scope>NUCLEOTIDE SEQUENCE [LARGE SCALE GENOMIC DNA]</scope>
    <source>
        <strain evidence="13 14">FP101781</strain>
    </source>
</reference>
<keyword evidence="6 11" id="KW-0732">Signal</keyword>
<gene>
    <name evidence="13" type="ORF">FA13DRAFT_1810910</name>
</gene>
<evidence type="ECO:0000256" key="1">
    <source>
        <dbReference type="ARBA" id="ARBA00001678"/>
    </source>
</evidence>
<evidence type="ECO:0000256" key="2">
    <source>
        <dbReference type="ARBA" id="ARBA00004613"/>
    </source>
</evidence>
<dbReference type="SUPFAM" id="SSF51445">
    <property type="entry name" value="(Trans)glycosidases"/>
    <property type="match status" value="1"/>
</dbReference>
<feature type="compositionally biased region" description="Basic residues" evidence="10">
    <location>
        <begin position="309"/>
        <end position="322"/>
    </location>
</feature>
<feature type="signal peptide" evidence="11">
    <location>
        <begin position="1"/>
        <end position="20"/>
    </location>
</feature>
<dbReference type="STRING" id="71717.A0A4Y7TQ82"/>
<dbReference type="Proteomes" id="UP000298030">
    <property type="component" value="Unassembled WGS sequence"/>
</dbReference>
<keyword evidence="7 9" id="KW-0378">Hydrolase</keyword>
<evidence type="ECO:0000256" key="7">
    <source>
        <dbReference type="ARBA" id="ARBA00022801"/>
    </source>
</evidence>
<dbReference type="GO" id="GO:0005576">
    <property type="term" value="C:extracellular region"/>
    <property type="evidence" value="ECO:0007669"/>
    <property type="project" value="UniProtKB-SubCell"/>
</dbReference>
<evidence type="ECO:0000313" key="14">
    <source>
        <dbReference type="Proteomes" id="UP000298030"/>
    </source>
</evidence>
<keyword evidence="8 9" id="KW-0326">Glycosidase</keyword>
<evidence type="ECO:0000256" key="6">
    <source>
        <dbReference type="ARBA" id="ARBA00022729"/>
    </source>
</evidence>
<feature type="compositionally biased region" description="Polar residues" evidence="10">
    <location>
        <begin position="155"/>
        <end position="164"/>
    </location>
</feature>
<feature type="region of interest" description="Disordered" evidence="10">
    <location>
        <begin position="155"/>
        <end position="184"/>
    </location>
</feature>
<dbReference type="GO" id="GO:0046355">
    <property type="term" value="P:mannan catabolic process"/>
    <property type="evidence" value="ECO:0007669"/>
    <property type="project" value="UniProtKB-ARBA"/>
</dbReference>
<comment type="similarity">
    <text evidence="3 9">Belongs to the glycosyl hydrolase 5 (cellulase A) family.</text>
</comment>
<evidence type="ECO:0000256" key="10">
    <source>
        <dbReference type="SAM" id="MobiDB-lite"/>
    </source>
</evidence>
<dbReference type="EC" id="3.2.1.78" evidence="4"/>
<evidence type="ECO:0000256" key="3">
    <source>
        <dbReference type="ARBA" id="ARBA00005641"/>
    </source>
</evidence>
<feature type="domain" description="Glycoside hydrolase family 5" evidence="12">
    <location>
        <begin position="74"/>
        <end position="280"/>
    </location>
</feature>
<accession>A0A4Y7TQ82</accession>
<evidence type="ECO:0000313" key="13">
    <source>
        <dbReference type="EMBL" id="TEB36333.1"/>
    </source>
</evidence>
<evidence type="ECO:0000259" key="12">
    <source>
        <dbReference type="Pfam" id="PF00150"/>
    </source>
</evidence>
<feature type="chain" id="PRO_5021501022" description="mannan endo-1,4-beta-mannosidase" evidence="11">
    <location>
        <begin position="21"/>
        <end position="567"/>
    </location>
</feature>